<dbReference type="Pfam" id="PF08550">
    <property type="entry name" value="GATA_AreA"/>
    <property type="match status" value="1"/>
</dbReference>
<feature type="domain" description="Nitrogen regulatory protein areA GATA-like" evidence="2">
    <location>
        <begin position="191"/>
        <end position="218"/>
    </location>
</feature>
<dbReference type="PANTHER" id="PTHR28051">
    <property type="entry name" value="PROTEIN MTL1-RELATED"/>
    <property type="match status" value="1"/>
</dbReference>
<evidence type="ECO:0000313" key="3">
    <source>
        <dbReference type="EMBL" id="KAK4648670.1"/>
    </source>
</evidence>
<dbReference type="InterPro" id="IPR052292">
    <property type="entry name" value="Glucose_repression_reg"/>
</dbReference>
<feature type="compositionally biased region" description="Polar residues" evidence="1">
    <location>
        <begin position="133"/>
        <end position="153"/>
    </location>
</feature>
<name>A0ABR0FYX2_9PEZI</name>
<dbReference type="EMBL" id="JAFFGZ010000001">
    <property type="protein sequence ID" value="KAK4648670.1"/>
    <property type="molecule type" value="Genomic_DNA"/>
</dbReference>
<reference evidence="3 4" key="1">
    <citation type="journal article" date="2023" name="bioRxiv">
        <title>High-quality genome assemblies of four members of thePodospora anserinaspecies complex.</title>
        <authorList>
            <person name="Ament-Velasquez S.L."/>
            <person name="Vogan A.A."/>
            <person name="Wallerman O."/>
            <person name="Hartmann F."/>
            <person name="Gautier V."/>
            <person name="Silar P."/>
            <person name="Giraud T."/>
            <person name="Johannesson H."/>
        </authorList>
    </citation>
    <scope>NUCLEOTIDE SEQUENCE [LARGE SCALE GENOMIC DNA]</scope>
    <source>
        <strain evidence="3 4">CBS 112042</strain>
    </source>
</reference>
<organism evidence="3 4">
    <name type="scientific">Podospora bellae-mahoneyi</name>
    <dbReference type="NCBI Taxonomy" id="2093777"/>
    <lineage>
        <taxon>Eukaryota</taxon>
        <taxon>Fungi</taxon>
        <taxon>Dikarya</taxon>
        <taxon>Ascomycota</taxon>
        <taxon>Pezizomycotina</taxon>
        <taxon>Sordariomycetes</taxon>
        <taxon>Sordariomycetidae</taxon>
        <taxon>Sordariales</taxon>
        <taxon>Podosporaceae</taxon>
        <taxon>Podospora</taxon>
    </lineage>
</organism>
<feature type="region of interest" description="Disordered" evidence="1">
    <location>
        <begin position="252"/>
        <end position="279"/>
    </location>
</feature>
<evidence type="ECO:0000259" key="2">
    <source>
        <dbReference type="Pfam" id="PF08550"/>
    </source>
</evidence>
<feature type="compositionally biased region" description="Polar residues" evidence="1">
    <location>
        <begin position="29"/>
        <end position="42"/>
    </location>
</feature>
<feature type="compositionally biased region" description="Low complexity" evidence="1">
    <location>
        <begin position="50"/>
        <end position="68"/>
    </location>
</feature>
<dbReference type="PANTHER" id="PTHR28051:SF1">
    <property type="entry name" value="PROTEIN MTL1-RELATED"/>
    <property type="match status" value="1"/>
</dbReference>
<evidence type="ECO:0000256" key="1">
    <source>
        <dbReference type="SAM" id="MobiDB-lite"/>
    </source>
</evidence>
<proteinExistence type="predicted"/>
<accession>A0ABR0FYX2</accession>
<dbReference type="Proteomes" id="UP001322138">
    <property type="component" value="Unassembled WGS sequence"/>
</dbReference>
<feature type="region of interest" description="Disordered" evidence="1">
    <location>
        <begin position="380"/>
        <end position="399"/>
    </location>
</feature>
<feature type="compositionally biased region" description="Basic residues" evidence="1">
    <location>
        <begin position="407"/>
        <end position="418"/>
    </location>
</feature>
<feature type="compositionally biased region" description="Low complexity" evidence="1">
    <location>
        <begin position="529"/>
        <end position="539"/>
    </location>
</feature>
<keyword evidence="4" id="KW-1185">Reference proteome</keyword>
<sequence>MAVVISSEENNYFSASTLRRSHSQPKFVTKNSGFHTSSSTSRLADLYPESTRSYSSSSVSSTPSSPRIIRIDSSDQLRSTKSGTKFSLVSGCEEVRNAESVTSEDDIIFPQYEERSGYFGRIEVSEPAPSPQAGYSYTSSPNDDENSAATSRPGTPDISERAEDDISLKVRPSRHVDYLSHNWREEDIWSSWKLIVSRRGDYSDSARLENASWRTWMKAKNKLSTVSPETLNWLKDCDVTWLYGPLQSGASMSNPRLKNSSSRLSKSTPQEKKKTILKKRTMSEIMLQRSLSTSSLVKQAAAAVQAQQKGGLKRGGQRPGLERATTDFVGFPFSSRGVSHDGTSLFPSTRSSGITSPFNEKKHIHFNEQVEQCIAVEIKGDDDEDDEPVRYDSDSDDGAIMMKQSAIKKRRPTMRRAASHAGNMESKTIAMLPSTTLKYRDDTPEPTETAMKHSTGIYKNSPVSPSSSQETLRPSKKSGKLFFASDDDDDDDDVSDDDDDEPVRFSSKSTSASTSSSLGASFGEGGSGLRRSTSTSSLSAEPVGMRRTSSGMFMPYEEGDSESSSGTGLIGRVIDTVNTARDIVHVIWNVGWRK</sequence>
<gene>
    <name evidence="3" type="primary">REG1</name>
    <name evidence="3" type="ORF">QC761_112260</name>
</gene>
<feature type="region of interest" description="Disordered" evidence="1">
    <location>
        <begin position="407"/>
        <end position="550"/>
    </location>
</feature>
<dbReference type="GeneID" id="87893991"/>
<evidence type="ECO:0000313" key="4">
    <source>
        <dbReference type="Proteomes" id="UP001322138"/>
    </source>
</evidence>
<dbReference type="RefSeq" id="XP_062737645.1">
    <property type="nucleotide sequence ID" value="XM_062874509.1"/>
</dbReference>
<feature type="compositionally biased region" description="Low complexity" evidence="1">
    <location>
        <begin position="505"/>
        <end position="521"/>
    </location>
</feature>
<feature type="region of interest" description="Disordered" evidence="1">
    <location>
        <begin position="29"/>
        <end position="82"/>
    </location>
</feature>
<feature type="region of interest" description="Disordered" evidence="1">
    <location>
        <begin position="124"/>
        <end position="164"/>
    </location>
</feature>
<feature type="compositionally biased region" description="Low complexity" evidence="1">
    <location>
        <begin position="253"/>
        <end position="268"/>
    </location>
</feature>
<dbReference type="InterPro" id="IPR013860">
    <property type="entry name" value="AreA_GATA"/>
</dbReference>
<comment type="caution">
    <text evidence="3">The sequence shown here is derived from an EMBL/GenBank/DDBJ whole genome shotgun (WGS) entry which is preliminary data.</text>
</comment>
<feature type="compositionally biased region" description="Polar residues" evidence="1">
    <location>
        <begin position="457"/>
        <end position="472"/>
    </location>
</feature>
<protein>
    <submittedName>
        <fullName evidence="3">Protein phosphatase regulator</fullName>
    </submittedName>
</protein>
<feature type="compositionally biased region" description="Acidic residues" evidence="1">
    <location>
        <begin position="485"/>
        <end position="501"/>
    </location>
</feature>